<feature type="transmembrane region" description="Helical" evidence="6">
    <location>
        <begin position="264"/>
        <end position="285"/>
    </location>
</feature>
<reference evidence="7 8" key="1">
    <citation type="submission" date="2016-11" db="EMBL/GenBank/DDBJ databases">
        <title>Genome sequence and comparative genomic analysis of clinical strain Elizabethkingia meningoseptica 61421 PRCM.</title>
        <authorList>
            <person name="Wang M."/>
            <person name="Hu S."/>
            <person name="Cao L."/>
            <person name="Jiang T."/>
            <person name="Zhou Y."/>
            <person name="Ming D."/>
        </authorList>
    </citation>
    <scope>NUCLEOTIDE SEQUENCE [LARGE SCALE GENOMIC DNA]</scope>
    <source>
        <strain evidence="7 8">61421 PRCM</strain>
    </source>
</reference>
<keyword evidence="5 6" id="KW-0472">Membrane</keyword>
<dbReference type="GeneID" id="48543450"/>
<dbReference type="InterPro" id="IPR050833">
    <property type="entry name" value="Poly_Biosynth_Transport"/>
</dbReference>
<evidence type="ECO:0000256" key="6">
    <source>
        <dbReference type="SAM" id="Phobius"/>
    </source>
</evidence>
<comment type="caution">
    <text evidence="7">The sequence shown here is derived from an EMBL/GenBank/DDBJ whole genome shotgun (WGS) entry which is preliminary data.</text>
</comment>
<dbReference type="eggNOG" id="COG2244">
    <property type="taxonomic scope" value="Bacteria"/>
</dbReference>
<feature type="transmembrane region" description="Helical" evidence="6">
    <location>
        <begin position="115"/>
        <end position="135"/>
    </location>
</feature>
<organism evidence="7 8">
    <name type="scientific">Elizabethkingia meningoseptica</name>
    <name type="common">Chryseobacterium meningosepticum</name>
    <dbReference type="NCBI Taxonomy" id="238"/>
    <lineage>
        <taxon>Bacteria</taxon>
        <taxon>Pseudomonadati</taxon>
        <taxon>Bacteroidota</taxon>
        <taxon>Flavobacteriia</taxon>
        <taxon>Flavobacteriales</taxon>
        <taxon>Weeksellaceae</taxon>
        <taxon>Elizabethkingia</taxon>
    </lineage>
</organism>
<dbReference type="Pfam" id="PF01943">
    <property type="entry name" value="Polysacc_synt"/>
    <property type="match status" value="1"/>
</dbReference>
<name>A0A1V3U2S8_ELIME</name>
<feature type="transmembrane region" description="Helical" evidence="6">
    <location>
        <begin position="306"/>
        <end position="328"/>
    </location>
</feature>
<dbReference type="PANTHER" id="PTHR30250:SF11">
    <property type="entry name" value="O-ANTIGEN TRANSPORTER-RELATED"/>
    <property type="match status" value="1"/>
</dbReference>
<evidence type="ECO:0000256" key="2">
    <source>
        <dbReference type="ARBA" id="ARBA00022475"/>
    </source>
</evidence>
<feature type="transmembrane region" description="Helical" evidence="6">
    <location>
        <begin position="432"/>
        <end position="449"/>
    </location>
</feature>
<keyword evidence="8" id="KW-1185">Reference proteome</keyword>
<feature type="transmembrane region" description="Helical" evidence="6">
    <location>
        <begin position="9"/>
        <end position="26"/>
    </location>
</feature>
<proteinExistence type="predicted"/>
<evidence type="ECO:0000256" key="5">
    <source>
        <dbReference type="ARBA" id="ARBA00023136"/>
    </source>
</evidence>
<dbReference type="EMBL" id="MPOG01000006">
    <property type="protein sequence ID" value="OOH97122.1"/>
    <property type="molecule type" value="Genomic_DNA"/>
</dbReference>
<feature type="transmembrane region" description="Helical" evidence="6">
    <location>
        <begin position="147"/>
        <end position="166"/>
    </location>
</feature>
<feature type="transmembrane region" description="Helical" evidence="6">
    <location>
        <begin position="77"/>
        <end position="103"/>
    </location>
</feature>
<dbReference type="InterPro" id="IPR002797">
    <property type="entry name" value="Polysacc_synth"/>
</dbReference>
<gene>
    <name evidence="7" type="ORF">BMF97_04455</name>
</gene>
<sequence length="485" mass="55016">MYKKLLGQTAIYGFGTIIIRLFPFIISPFLTRAFGPEALAPFVDFYSVAGIIVVLLSHGMETTFFRFAEKESDTQKLITTSTFSVAGASILFMLICYIFRYPIADAFKTPDQVNFLTMMLFILGIDGLSTMPFVILRKTGRPKKFAVIKILNGIINFVLLIFFIVILPKLGDKGLLGFAYNKAFGIGYVFVANLIASIATFLMLFQELKGVKFSKFSFPLWKKMMAYSWPITIAGLAGVVNETLDRQFLKYLLPEGESTEQMSIYGTVCRLVTFMTLFRQAYLMGIEPFFFAHAKKDNSGQAYSKLMTFFVVANCLMLLGLCANLGWISHEYIRNPAYYSGIPIVPIVLVAAVFLGIYLNLSIWYKLTDKTIFGAYISIIGAVVTIAINYYFIPEYGYWASAWATFSSYFVMMIISYFLGQYYYPIPYNMKKLLLYLVLSILFSYLSYYTFNGNLILGNGLFLIFLGLVLFLEKDTIKNFRKSSS</sequence>
<feature type="transmembrane region" description="Helical" evidence="6">
    <location>
        <begin position="226"/>
        <end position="244"/>
    </location>
</feature>
<feature type="transmembrane region" description="Helical" evidence="6">
    <location>
        <begin position="455"/>
        <end position="472"/>
    </location>
</feature>
<evidence type="ECO:0000313" key="7">
    <source>
        <dbReference type="EMBL" id="OOH97122.1"/>
    </source>
</evidence>
<dbReference type="RefSeq" id="WP_016200227.1">
    <property type="nucleotide sequence ID" value="NZ_CP014338.1"/>
</dbReference>
<evidence type="ECO:0000256" key="3">
    <source>
        <dbReference type="ARBA" id="ARBA00022692"/>
    </source>
</evidence>
<dbReference type="STRING" id="238.BBD35_07785"/>
<keyword evidence="3 6" id="KW-0812">Transmembrane</keyword>
<dbReference type="OrthoDB" id="9814608at2"/>
<protein>
    <submittedName>
        <fullName evidence="7">Polysaccharide biosynthesis protein</fullName>
    </submittedName>
</protein>
<dbReference type="Proteomes" id="UP000188947">
    <property type="component" value="Unassembled WGS sequence"/>
</dbReference>
<keyword evidence="4 6" id="KW-1133">Transmembrane helix</keyword>
<feature type="transmembrane region" description="Helical" evidence="6">
    <location>
        <begin position="373"/>
        <end position="392"/>
    </location>
</feature>
<evidence type="ECO:0000313" key="8">
    <source>
        <dbReference type="Proteomes" id="UP000188947"/>
    </source>
</evidence>
<evidence type="ECO:0000256" key="1">
    <source>
        <dbReference type="ARBA" id="ARBA00004651"/>
    </source>
</evidence>
<feature type="transmembrane region" description="Helical" evidence="6">
    <location>
        <begin position="340"/>
        <end position="361"/>
    </location>
</feature>
<dbReference type="PANTHER" id="PTHR30250">
    <property type="entry name" value="PST FAMILY PREDICTED COLANIC ACID TRANSPORTER"/>
    <property type="match status" value="1"/>
</dbReference>
<accession>A0A1V3U2S8</accession>
<dbReference type="KEGG" id="emg:BBD33_05965"/>
<dbReference type="GO" id="GO:0005886">
    <property type="term" value="C:plasma membrane"/>
    <property type="evidence" value="ECO:0007669"/>
    <property type="project" value="UniProtKB-SubCell"/>
</dbReference>
<comment type="subcellular location">
    <subcellularLocation>
        <location evidence="1">Cell membrane</location>
        <topology evidence="1">Multi-pass membrane protein</topology>
    </subcellularLocation>
</comment>
<dbReference type="AlphaFoldDB" id="A0A1V3U2S8"/>
<keyword evidence="2" id="KW-1003">Cell membrane</keyword>
<feature type="transmembrane region" description="Helical" evidence="6">
    <location>
        <begin position="398"/>
        <end position="420"/>
    </location>
</feature>
<evidence type="ECO:0000256" key="4">
    <source>
        <dbReference type="ARBA" id="ARBA00022989"/>
    </source>
</evidence>
<feature type="transmembrane region" description="Helical" evidence="6">
    <location>
        <begin position="186"/>
        <end position="205"/>
    </location>
</feature>